<reference evidence="1 2" key="1">
    <citation type="submission" date="2014-02" db="EMBL/GenBank/DDBJ databases">
        <authorList>
            <person name="Genoscope - CEA"/>
        </authorList>
    </citation>
    <scope>NUCLEOTIDE SEQUENCE [LARGE SCALE GENOMIC DNA]</scope>
    <source>
        <strain evidence="1 2">CS03</strain>
    </source>
</reference>
<dbReference type="Proteomes" id="UP000032930">
    <property type="component" value="Chromosome"/>
</dbReference>
<dbReference type="AlphaFoldDB" id="A0A0B6X681"/>
<protein>
    <submittedName>
        <fullName evidence="1">Uncharacterized protein</fullName>
    </submittedName>
</protein>
<gene>
    <name evidence="1" type="ORF">XBW1_0861</name>
</gene>
<organism evidence="1 2">
    <name type="scientific">Xenorhabdus bovienii</name>
    <name type="common">Xenorhabdus nematophila subsp. bovienii</name>
    <dbReference type="NCBI Taxonomy" id="40576"/>
    <lineage>
        <taxon>Bacteria</taxon>
        <taxon>Pseudomonadati</taxon>
        <taxon>Pseudomonadota</taxon>
        <taxon>Gammaproteobacteria</taxon>
        <taxon>Enterobacterales</taxon>
        <taxon>Morganellaceae</taxon>
        <taxon>Xenorhabdus</taxon>
    </lineage>
</organism>
<sequence length="107" mass="12037">MSGARTGIGSCSPALWRRFAFQRRLAVGYGNTQTQLWEVSVLKIKLNSNWLKIEPDGRGGSVLIIEDGVKWQLEGNGKEIMCNTTGLEREDIISILNDHYQDEREVA</sequence>
<accession>A0A0B6X681</accession>
<evidence type="ECO:0000313" key="2">
    <source>
        <dbReference type="Proteomes" id="UP000032930"/>
    </source>
</evidence>
<proteinExistence type="predicted"/>
<evidence type="ECO:0000313" key="1">
    <source>
        <dbReference type="EMBL" id="CDM88218.1"/>
    </source>
</evidence>
<dbReference type="KEGG" id="xbv:XBW1_0861"/>
<name>A0A0B6X681_XENBV</name>
<dbReference type="EMBL" id="FO818637">
    <property type="protein sequence ID" value="CDM88218.1"/>
    <property type="molecule type" value="Genomic_DNA"/>
</dbReference>